<feature type="compositionally biased region" description="Pro residues" evidence="1">
    <location>
        <begin position="821"/>
        <end position="840"/>
    </location>
</feature>
<gene>
    <name evidence="2" type="ORF">HYH03_009243</name>
</gene>
<dbReference type="AlphaFoldDB" id="A0A836BY36"/>
<keyword evidence="3" id="KW-1185">Reference proteome</keyword>
<dbReference type="EMBL" id="JAEHOE010000044">
    <property type="protein sequence ID" value="KAG2492582.1"/>
    <property type="molecule type" value="Genomic_DNA"/>
</dbReference>
<feature type="compositionally biased region" description="Gly residues" evidence="1">
    <location>
        <begin position="113"/>
        <end position="146"/>
    </location>
</feature>
<feature type="compositionally biased region" description="Gly residues" evidence="1">
    <location>
        <begin position="156"/>
        <end position="198"/>
    </location>
</feature>
<feature type="region of interest" description="Disordered" evidence="1">
    <location>
        <begin position="113"/>
        <end position="198"/>
    </location>
</feature>
<feature type="region of interest" description="Disordered" evidence="1">
    <location>
        <begin position="719"/>
        <end position="739"/>
    </location>
</feature>
<feature type="region of interest" description="Disordered" evidence="1">
    <location>
        <begin position="641"/>
        <end position="671"/>
    </location>
</feature>
<feature type="region of interest" description="Disordered" evidence="1">
    <location>
        <begin position="817"/>
        <end position="840"/>
    </location>
</feature>
<protein>
    <submittedName>
        <fullName evidence="2">Uncharacterized protein</fullName>
    </submittedName>
</protein>
<evidence type="ECO:0000256" key="1">
    <source>
        <dbReference type="SAM" id="MobiDB-lite"/>
    </source>
</evidence>
<feature type="compositionally biased region" description="Low complexity" evidence="1">
    <location>
        <begin position="649"/>
        <end position="659"/>
    </location>
</feature>
<comment type="caution">
    <text evidence="2">The sequence shown here is derived from an EMBL/GenBank/DDBJ whole genome shotgun (WGS) entry which is preliminary data.</text>
</comment>
<organism evidence="2 3">
    <name type="scientific">Edaphochlamys debaryana</name>
    <dbReference type="NCBI Taxonomy" id="47281"/>
    <lineage>
        <taxon>Eukaryota</taxon>
        <taxon>Viridiplantae</taxon>
        <taxon>Chlorophyta</taxon>
        <taxon>core chlorophytes</taxon>
        <taxon>Chlorophyceae</taxon>
        <taxon>CS clade</taxon>
        <taxon>Chlamydomonadales</taxon>
        <taxon>Chlamydomonadales incertae sedis</taxon>
        <taxon>Edaphochlamys</taxon>
    </lineage>
</organism>
<name>A0A836BY36_9CHLO</name>
<sequence length="875" mass="86262">MSAPHAAAVAELLSGEPAVSSALLRLQAAALRPTSGIYASTVIDVAWTLWSEEWRSVILGVVATTLCKATPLPPSRHALFMLCFVRALLRSQPFHATSRLLVAVATGLEAGGGSGGGGGGGASGGGARPGSGGGVAGSRSGGGGASPSGSRRSGSSSGGGAGSSSGGGAGSSRGGGRGGAISGGGGTGSSGGGGSGDGFSGSGGGAGCNGGGVAGSSSSGGGAGPSEARLATSILAACIAIVTALAFVLGLAGSERAVVVEAMAALPTEAAAEHSACVDHFVRGLAESGILEHATRLTLILQARHPQELKGKESTLICMQELQQALERASGPARLIWAPPIPADASSFGRISPATAALLRSALSGRCVQTAVLVYGVGTLRVADRGPSYSLPTELQTAGLTLTEAEDGVRRLDPIALELLLRQLASGGALLPPGPGASLELALRVGRAALGTMAASLPPQFRDHDLVRSPPLATLLKASVPAVRLAVGALACGRLLLPRQRPSPRLEAQLAGWWQLAVRPAIFSGNQPEAFLRHLWGMVTEPLLAMWPDGRLDLDALPLAAPPEVAAALGGKLLEMLAFHFYDESNPVAPVLFTTCEGGRPEGPGFALFLTPLLAYGDPGQCQKVLTALSTTAGSLLQPLPGGLGAPGAQGRSGAAGSATVRGPSTDTGPYQRASEAFFREAAAAIRRSKILAGADEAPAGGSGSAAAAGLGSAAAAHRSGSAGRGAAGSSTTAAPPPHLAQFTRIGASAAASASTSGASASAAASSAASRASAAAFAELAVKLVRLVTEPTTAAAGSGAATSAPAARRPPVRFLRTVLASPPPPPPLLPSPLRPTPPSPYMPASAAALVAARREAWGLSPASLVDSKGSRHGPR</sequence>
<evidence type="ECO:0000313" key="3">
    <source>
        <dbReference type="Proteomes" id="UP000612055"/>
    </source>
</evidence>
<accession>A0A836BY36</accession>
<proteinExistence type="predicted"/>
<reference evidence="2" key="1">
    <citation type="journal article" date="2020" name="bioRxiv">
        <title>Comparative genomics of Chlamydomonas.</title>
        <authorList>
            <person name="Craig R.J."/>
            <person name="Hasan A.R."/>
            <person name="Ness R.W."/>
            <person name="Keightley P.D."/>
        </authorList>
    </citation>
    <scope>NUCLEOTIDE SEQUENCE</scope>
    <source>
        <strain evidence="2">CCAP 11/70</strain>
    </source>
</reference>
<dbReference type="Proteomes" id="UP000612055">
    <property type="component" value="Unassembled WGS sequence"/>
</dbReference>
<evidence type="ECO:0000313" key="2">
    <source>
        <dbReference type="EMBL" id="KAG2492582.1"/>
    </source>
</evidence>